<dbReference type="EMBL" id="CAJNOK010005610">
    <property type="protein sequence ID" value="CAF0978608.1"/>
    <property type="molecule type" value="Genomic_DNA"/>
</dbReference>
<evidence type="ECO:0000313" key="3">
    <source>
        <dbReference type="EMBL" id="CAF1325003.1"/>
    </source>
</evidence>
<evidence type="ECO:0000313" key="5">
    <source>
        <dbReference type="EMBL" id="CAF4174030.1"/>
    </source>
</evidence>
<feature type="transmembrane region" description="Helical" evidence="1">
    <location>
        <begin position="207"/>
        <end position="231"/>
    </location>
</feature>
<dbReference type="EMBL" id="CAJOBA010005616">
    <property type="protein sequence ID" value="CAF3749267.1"/>
    <property type="molecule type" value="Genomic_DNA"/>
</dbReference>
<evidence type="ECO:0000313" key="2">
    <source>
        <dbReference type="EMBL" id="CAF0978608.1"/>
    </source>
</evidence>
<dbReference type="EMBL" id="CAJOBC010049809">
    <property type="protein sequence ID" value="CAF4174030.1"/>
    <property type="molecule type" value="Genomic_DNA"/>
</dbReference>
<protein>
    <submittedName>
        <fullName evidence="3">Uncharacterized protein</fullName>
    </submittedName>
</protein>
<organism evidence="3 6">
    <name type="scientific">Didymodactylos carnosus</name>
    <dbReference type="NCBI Taxonomy" id="1234261"/>
    <lineage>
        <taxon>Eukaryota</taxon>
        <taxon>Metazoa</taxon>
        <taxon>Spiralia</taxon>
        <taxon>Gnathifera</taxon>
        <taxon>Rotifera</taxon>
        <taxon>Eurotatoria</taxon>
        <taxon>Bdelloidea</taxon>
        <taxon>Philodinida</taxon>
        <taxon>Philodinidae</taxon>
        <taxon>Didymodactylos</taxon>
    </lineage>
</organism>
<comment type="caution">
    <text evidence="3">The sequence shown here is derived from an EMBL/GenBank/DDBJ whole genome shotgun (WGS) entry which is preliminary data.</text>
</comment>
<keyword evidence="1" id="KW-0812">Transmembrane</keyword>
<gene>
    <name evidence="3" type="ORF">GPM918_LOCUS29658</name>
    <name evidence="2" type="ORF">OVA965_LOCUS13465</name>
    <name evidence="5" type="ORF">SRO942_LOCUS30244</name>
    <name evidence="4" type="ORF">TMI583_LOCUS13468</name>
</gene>
<accession>A0A815FGM2</accession>
<keyword evidence="1" id="KW-1133">Transmembrane helix</keyword>
<dbReference type="AlphaFoldDB" id="A0A815FGM2"/>
<evidence type="ECO:0000313" key="6">
    <source>
        <dbReference type="Proteomes" id="UP000663829"/>
    </source>
</evidence>
<evidence type="ECO:0000256" key="1">
    <source>
        <dbReference type="SAM" id="Phobius"/>
    </source>
</evidence>
<keyword evidence="6" id="KW-1185">Reference proteome</keyword>
<reference evidence="3" key="1">
    <citation type="submission" date="2021-02" db="EMBL/GenBank/DDBJ databases">
        <authorList>
            <person name="Nowell W R."/>
        </authorList>
    </citation>
    <scope>NUCLEOTIDE SEQUENCE</scope>
</reference>
<dbReference type="Proteomes" id="UP000681722">
    <property type="component" value="Unassembled WGS sequence"/>
</dbReference>
<dbReference type="Proteomes" id="UP000677228">
    <property type="component" value="Unassembled WGS sequence"/>
</dbReference>
<dbReference type="EMBL" id="CAJNOQ010013601">
    <property type="protein sequence ID" value="CAF1325003.1"/>
    <property type="molecule type" value="Genomic_DNA"/>
</dbReference>
<name>A0A815FGM2_9BILA</name>
<dbReference type="Proteomes" id="UP000682733">
    <property type="component" value="Unassembled WGS sequence"/>
</dbReference>
<sequence length="252" mass="29936">MLKNNTLLSLSLTMQPFRTRAATVRRNVKHNQEIHLITNPQDRIEHLSHYPQSHLHHGMSQYLLHSNSKWKIVRENIHRIHWLPVIKTADPYQECYIFFQMRRELKRLEPQIKNVACLPYFKPVRHFRLAIDETHQQVHDTSQVKPNEVLHYSIIGKEPIVLQYMLYYFSQRPVPYNSVFHPFLCNVTSVIKTNRRRLKHKQILNNFVLLGSIIVYISIGFMFLVLLINVLSTISKLSTLSNLYGENFYSDF</sequence>
<dbReference type="Proteomes" id="UP000663829">
    <property type="component" value="Unassembled WGS sequence"/>
</dbReference>
<keyword evidence="1" id="KW-0472">Membrane</keyword>
<dbReference type="OrthoDB" id="9980134at2759"/>
<proteinExistence type="predicted"/>
<evidence type="ECO:0000313" key="4">
    <source>
        <dbReference type="EMBL" id="CAF3749267.1"/>
    </source>
</evidence>